<proteinExistence type="inferred from homology"/>
<comment type="similarity">
    <text evidence="1">Belongs to the multicopper oxidase family.</text>
</comment>
<evidence type="ECO:0000313" key="4">
    <source>
        <dbReference type="EMBL" id="ERN19802.1"/>
    </source>
</evidence>
<evidence type="ECO:0000256" key="2">
    <source>
        <dbReference type="SAM" id="SignalP"/>
    </source>
</evidence>
<dbReference type="HOGENOM" id="CLU_2213486_0_0_1"/>
<evidence type="ECO:0000313" key="5">
    <source>
        <dbReference type="Proteomes" id="UP000017836"/>
    </source>
</evidence>
<dbReference type="InterPro" id="IPR008972">
    <property type="entry name" value="Cupredoxin"/>
</dbReference>
<keyword evidence="5" id="KW-1185">Reference proteome</keyword>
<dbReference type="GO" id="GO:0005507">
    <property type="term" value="F:copper ion binding"/>
    <property type="evidence" value="ECO:0007669"/>
    <property type="project" value="InterPro"/>
</dbReference>
<dbReference type="Proteomes" id="UP000017836">
    <property type="component" value="Unassembled WGS sequence"/>
</dbReference>
<keyword evidence="2" id="KW-0732">Signal</keyword>
<dbReference type="Gramene" id="ERN19802">
    <property type="protein sequence ID" value="ERN19802"/>
    <property type="gene ID" value="AMTR_s00064p00152030"/>
</dbReference>
<dbReference type="InterPro" id="IPR011707">
    <property type="entry name" value="Cu-oxidase-like_N"/>
</dbReference>
<dbReference type="Gene3D" id="2.60.40.420">
    <property type="entry name" value="Cupredoxins - blue copper proteins"/>
    <property type="match status" value="1"/>
</dbReference>
<protein>
    <recommendedName>
        <fullName evidence="3">Plastocyanin-like domain-containing protein</fullName>
    </recommendedName>
</protein>
<dbReference type="AlphaFoldDB" id="U5DEE1"/>
<reference evidence="5" key="1">
    <citation type="journal article" date="2013" name="Science">
        <title>The Amborella genome and the evolution of flowering plants.</title>
        <authorList>
            <consortium name="Amborella Genome Project"/>
        </authorList>
    </citation>
    <scope>NUCLEOTIDE SEQUENCE [LARGE SCALE GENOMIC DNA]</scope>
</reference>
<dbReference type="Pfam" id="PF07732">
    <property type="entry name" value="Cu-oxidase_3"/>
    <property type="match status" value="1"/>
</dbReference>
<evidence type="ECO:0000259" key="3">
    <source>
        <dbReference type="Pfam" id="PF07732"/>
    </source>
</evidence>
<sequence>MARNSHLTLLLSFSVMLPLMVESRIRHFKCEVNYLPWSPDCSAESLLIAINGHFPGPTIDTIVVELHNMLPSEGVVIHGLRALGQMGRHPSRSVQSILGRLSFTSSK</sequence>
<gene>
    <name evidence="4" type="ORF">AMTR_s00064p00152030</name>
</gene>
<feature type="domain" description="Plastocyanin-like" evidence="3">
    <location>
        <begin position="32"/>
        <end position="81"/>
    </location>
</feature>
<dbReference type="eggNOG" id="KOG1263">
    <property type="taxonomic scope" value="Eukaryota"/>
</dbReference>
<accession>U5DEE1</accession>
<organism evidence="4 5">
    <name type="scientific">Amborella trichopoda</name>
    <dbReference type="NCBI Taxonomy" id="13333"/>
    <lineage>
        <taxon>Eukaryota</taxon>
        <taxon>Viridiplantae</taxon>
        <taxon>Streptophyta</taxon>
        <taxon>Embryophyta</taxon>
        <taxon>Tracheophyta</taxon>
        <taxon>Spermatophyta</taxon>
        <taxon>Magnoliopsida</taxon>
        <taxon>Amborellales</taxon>
        <taxon>Amborellaceae</taxon>
        <taxon>Amborella</taxon>
    </lineage>
</organism>
<feature type="signal peptide" evidence="2">
    <location>
        <begin position="1"/>
        <end position="23"/>
    </location>
</feature>
<dbReference type="EMBL" id="KI392064">
    <property type="protein sequence ID" value="ERN19802.1"/>
    <property type="molecule type" value="Genomic_DNA"/>
</dbReference>
<evidence type="ECO:0000256" key="1">
    <source>
        <dbReference type="ARBA" id="ARBA00010609"/>
    </source>
</evidence>
<dbReference type="SUPFAM" id="SSF49503">
    <property type="entry name" value="Cupredoxins"/>
    <property type="match status" value="1"/>
</dbReference>
<name>U5DEE1_AMBTC</name>
<feature type="chain" id="PRO_5004658868" description="Plastocyanin-like domain-containing protein" evidence="2">
    <location>
        <begin position="24"/>
        <end position="107"/>
    </location>
</feature>